<name>A0A5J5EGZ7_9PEZI</name>
<dbReference type="InterPro" id="IPR040798">
    <property type="entry name" value="Rpn9_C"/>
</dbReference>
<dbReference type="Proteomes" id="UP000326924">
    <property type="component" value="Unassembled WGS sequence"/>
</dbReference>
<keyword evidence="5" id="KW-1185">Reference proteome</keyword>
<proteinExistence type="inferred from homology"/>
<dbReference type="InterPro" id="IPR000717">
    <property type="entry name" value="PCI_dom"/>
</dbReference>
<dbReference type="SMART" id="SM00088">
    <property type="entry name" value="PINT"/>
    <property type="match status" value="1"/>
</dbReference>
<accession>A0A5J5EGZ7</accession>
<dbReference type="Pfam" id="PF18261">
    <property type="entry name" value="Rpn9_C"/>
    <property type="match status" value="1"/>
</dbReference>
<dbReference type="EMBL" id="VXIS01000296">
    <property type="protein sequence ID" value="KAA8894972.1"/>
    <property type="molecule type" value="Genomic_DNA"/>
</dbReference>
<dbReference type="Pfam" id="PF01399">
    <property type="entry name" value="PCI"/>
    <property type="match status" value="1"/>
</dbReference>
<dbReference type="InParanoid" id="A0A5J5EGZ7"/>
<evidence type="ECO:0000256" key="2">
    <source>
        <dbReference type="ARBA" id="ARBA00022942"/>
    </source>
</evidence>
<comment type="similarity">
    <text evidence="1">Belongs to the proteasome subunit S11 family.</text>
</comment>
<evidence type="ECO:0000256" key="1">
    <source>
        <dbReference type="ARBA" id="ARBA00006207"/>
    </source>
</evidence>
<organism evidence="4 5">
    <name type="scientific">Sphaerosporella brunnea</name>
    <dbReference type="NCBI Taxonomy" id="1250544"/>
    <lineage>
        <taxon>Eukaryota</taxon>
        <taxon>Fungi</taxon>
        <taxon>Dikarya</taxon>
        <taxon>Ascomycota</taxon>
        <taxon>Pezizomycotina</taxon>
        <taxon>Pezizomycetes</taxon>
        <taxon>Pezizales</taxon>
        <taxon>Pyronemataceae</taxon>
        <taxon>Sphaerosporella</taxon>
    </lineage>
</organism>
<dbReference type="SUPFAM" id="SSF46785">
    <property type="entry name" value="Winged helix' DNA-binding domain"/>
    <property type="match status" value="1"/>
</dbReference>
<comment type="caution">
    <text evidence="4">The sequence shown here is derived from an EMBL/GenBank/DDBJ whole genome shotgun (WGS) entry which is preliminary data.</text>
</comment>
<dbReference type="AlphaFoldDB" id="A0A5J5EGZ7"/>
<dbReference type="FunCoup" id="A0A5J5EGZ7">
    <property type="interactions" value="1431"/>
</dbReference>
<dbReference type="Pfam" id="PF22037">
    <property type="entry name" value="PSD13_N"/>
    <property type="match status" value="1"/>
</dbReference>
<dbReference type="OrthoDB" id="1093at2759"/>
<evidence type="ECO:0000259" key="3">
    <source>
        <dbReference type="PROSITE" id="PS50250"/>
    </source>
</evidence>
<dbReference type="PANTHER" id="PTHR10539">
    <property type="entry name" value="26S PROTEASOME NON-ATPASE REGULATORY SUBUNIT 13"/>
    <property type="match status" value="1"/>
</dbReference>
<dbReference type="InterPro" id="IPR035298">
    <property type="entry name" value="PSMD13"/>
</dbReference>
<sequence>MDIDPKPIPEFLEQQREEHTPPELQSFFLDFQDHWERKLWHQLTNSLDEFFKHPESGPQRLALFKNFVLTFADKINQLKLVELGLAASQQCSDYQESLSFLESLSRKVNNPDSQDAYVYATVEVARIKLCLEDLEGARAALDEAEKILDRFDSVESIVHASFYRVNSDYYSTKREFSAYYKNALLYLACVQSHELPQSKQCELAYNLSIAALLSEKIYNFGELLLHPILDSLLDTEHAWIRDLLFAFNTGDLGKYNALLGHLDKQPLFKEKQQFLRQKLCLSALTEAVFRRPPHDRALSFDTITRETGVQPDEVEYLLMKALSEGLVRGSIDQVAGVARISWVQPKVLDKNQIENMRQRLMEWDSSVSKLNEYMEEKLAETVVA</sequence>
<gene>
    <name evidence="4" type="ORF">FN846DRAFT_922639</name>
</gene>
<dbReference type="GO" id="GO:0006511">
    <property type="term" value="P:ubiquitin-dependent protein catabolic process"/>
    <property type="evidence" value="ECO:0007669"/>
    <property type="project" value="TreeGrafter"/>
</dbReference>
<dbReference type="PANTHER" id="PTHR10539:SF0">
    <property type="entry name" value="26S PROTEASOME NON-ATPASE REGULATORY SUBUNIT 13"/>
    <property type="match status" value="1"/>
</dbReference>
<protein>
    <recommendedName>
        <fullName evidence="3">PCI domain-containing protein</fullName>
    </recommendedName>
</protein>
<evidence type="ECO:0000313" key="4">
    <source>
        <dbReference type="EMBL" id="KAA8894972.1"/>
    </source>
</evidence>
<keyword evidence="2" id="KW-0647">Proteasome</keyword>
<feature type="domain" description="PCI" evidence="3">
    <location>
        <begin position="178"/>
        <end position="345"/>
    </location>
</feature>
<dbReference type="InterPro" id="IPR036390">
    <property type="entry name" value="WH_DNA-bd_sf"/>
</dbReference>
<dbReference type="GO" id="GO:0005829">
    <property type="term" value="C:cytosol"/>
    <property type="evidence" value="ECO:0007669"/>
    <property type="project" value="TreeGrafter"/>
</dbReference>
<dbReference type="InterPro" id="IPR054179">
    <property type="entry name" value="PSD13_N"/>
</dbReference>
<dbReference type="GO" id="GO:0008541">
    <property type="term" value="C:proteasome regulatory particle, lid subcomplex"/>
    <property type="evidence" value="ECO:0007669"/>
    <property type="project" value="TreeGrafter"/>
</dbReference>
<dbReference type="GO" id="GO:0005634">
    <property type="term" value="C:nucleus"/>
    <property type="evidence" value="ECO:0007669"/>
    <property type="project" value="TreeGrafter"/>
</dbReference>
<dbReference type="GO" id="GO:0005198">
    <property type="term" value="F:structural molecule activity"/>
    <property type="evidence" value="ECO:0007669"/>
    <property type="project" value="TreeGrafter"/>
</dbReference>
<reference evidence="4 5" key="1">
    <citation type="submission" date="2019-09" db="EMBL/GenBank/DDBJ databases">
        <title>Draft genome of the ectomycorrhizal ascomycete Sphaerosporella brunnea.</title>
        <authorList>
            <consortium name="DOE Joint Genome Institute"/>
            <person name="Benucci G.M."/>
            <person name="Marozzi G."/>
            <person name="Antonielli L."/>
            <person name="Sanchez S."/>
            <person name="Marco P."/>
            <person name="Wang X."/>
            <person name="Falini L.B."/>
            <person name="Barry K."/>
            <person name="Haridas S."/>
            <person name="Lipzen A."/>
            <person name="Labutti K."/>
            <person name="Grigoriev I.V."/>
            <person name="Murat C."/>
            <person name="Martin F."/>
            <person name="Albertini E."/>
            <person name="Donnini D."/>
            <person name="Bonito G."/>
        </authorList>
    </citation>
    <scope>NUCLEOTIDE SEQUENCE [LARGE SCALE GENOMIC DNA]</scope>
    <source>
        <strain evidence="4 5">Sb_GMNB300</strain>
    </source>
</reference>
<dbReference type="PROSITE" id="PS50250">
    <property type="entry name" value="PCI"/>
    <property type="match status" value="1"/>
</dbReference>
<evidence type="ECO:0000313" key="5">
    <source>
        <dbReference type="Proteomes" id="UP000326924"/>
    </source>
</evidence>